<keyword evidence="5" id="KW-0808">Transferase</keyword>
<evidence type="ECO:0000256" key="15">
    <source>
        <dbReference type="ARBA" id="ARBA00049902"/>
    </source>
</evidence>
<evidence type="ECO:0000256" key="13">
    <source>
        <dbReference type="ARBA" id="ARBA00023316"/>
    </source>
</evidence>
<feature type="compositionally biased region" description="Acidic residues" evidence="16">
    <location>
        <begin position="960"/>
        <end position="994"/>
    </location>
</feature>
<comment type="catalytic activity">
    <reaction evidence="14">
        <text>Preferential cleavage: (Ac)2-L-Lys-D-Ala-|-D-Ala. Also transpeptidation of peptidyl-alanyl moieties that are N-acyl substituents of D-alanine.</text>
        <dbReference type="EC" id="3.4.16.4"/>
    </reaction>
</comment>
<evidence type="ECO:0000256" key="11">
    <source>
        <dbReference type="ARBA" id="ARBA00023136"/>
    </source>
</evidence>
<keyword evidence="3" id="KW-0645">Protease</keyword>
<dbReference type="Gene3D" id="3.40.710.10">
    <property type="entry name" value="DD-peptidase/beta-lactamase superfamily"/>
    <property type="match status" value="1"/>
</dbReference>
<dbReference type="GO" id="GO:0006508">
    <property type="term" value="P:proteolysis"/>
    <property type="evidence" value="ECO:0007669"/>
    <property type="project" value="UniProtKB-KW"/>
</dbReference>
<feature type="compositionally biased region" description="Acidic residues" evidence="16">
    <location>
        <begin position="932"/>
        <end position="941"/>
    </location>
</feature>
<feature type="compositionally biased region" description="Basic and acidic residues" evidence="16">
    <location>
        <begin position="942"/>
        <end position="959"/>
    </location>
</feature>
<dbReference type="InterPro" id="IPR022357">
    <property type="entry name" value="MIP_CS"/>
</dbReference>
<evidence type="ECO:0000256" key="12">
    <source>
        <dbReference type="ARBA" id="ARBA00023268"/>
    </source>
</evidence>
<feature type="region of interest" description="Disordered" evidence="16">
    <location>
        <begin position="923"/>
        <end position="994"/>
    </location>
</feature>
<evidence type="ECO:0000259" key="19">
    <source>
        <dbReference type="Pfam" id="PF00912"/>
    </source>
</evidence>
<evidence type="ECO:0000256" key="8">
    <source>
        <dbReference type="ARBA" id="ARBA00022960"/>
    </source>
</evidence>
<dbReference type="InterPro" id="IPR013783">
    <property type="entry name" value="Ig-like_fold"/>
</dbReference>
<dbReference type="InterPro" id="IPR001460">
    <property type="entry name" value="PCN-bd_Tpept"/>
</dbReference>
<dbReference type="GO" id="GO:0030288">
    <property type="term" value="C:outer membrane-bounded periplasmic space"/>
    <property type="evidence" value="ECO:0007669"/>
    <property type="project" value="TreeGrafter"/>
</dbReference>
<feature type="domain" description="Glycosyl transferase family 51" evidence="19">
    <location>
        <begin position="95"/>
        <end position="282"/>
    </location>
</feature>
<evidence type="ECO:0000256" key="7">
    <source>
        <dbReference type="ARBA" id="ARBA00022801"/>
    </source>
</evidence>
<evidence type="ECO:0000313" key="20">
    <source>
        <dbReference type="EMBL" id="MDC3419290.1"/>
    </source>
</evidence>
<dbReference type="RefSeq" id="WP_259867246.1">
    <property type="nucleotide sequence ID" value="NZ_JAMQJZ010000001.1"/>
</dbReference>
<evidence type="ECO:0000256" key="5">
    <source>
        <dbReference type="ARBA" id="ARBA00022679"/>
    </source>
</evidence>
<dbReference type="InterPro" id="IPR012338">
    <property type="entry name" value="Beta-lactam/transpept-like"/>
</dbReference>
<keyword evidence="8" id="KW-0133">Cell shape</keyword>
<dbReference type="InterPro" id="IPR050396">
    <property type="entry name" value="Glycosyltr_51/Transpeptidase"/>
</dbReference>
<dbReference type="SUPFAM" id="SSF53955">
    <property type="entry name" value="Lysozyme-like"/>
    <property type="match status" value="1"/>
</dbReference>
<feature type="region of interest" description="Disordered" evidence="16">
    <location>
        <begin position="842"/>
        <end position="869"/>
    </location>
</feature>
<dbReference type="Proteomes" id="UP001145072">
    <property type="component" value="Unassembled WGS sequence"/>
</dbReference>
<evidence type="ECO:0000256" key="1">
    <source>
        <dbReference type="ARBA" id="ARBA00022475"/>
    </source>
</evidence>
<accession>A0A9X4AIE1</accession>
<dbReference type="Gene3D" id="2.60.40.10">
    <property type="entry name" value="Immunoglobulins"/>
    <property type="match status" value="1"/>
</dbReference>
<feature type="transmembrane region" description="Helical" evidence="17">
    <location>
        <begin position="33"/>
        <end position="61"/>
    </location>
</feature>
<keyword evidence="4" id="KW-0328">Glycosyltransferase</keyword>
<proteinExistence type="predicted"/>
<keyword evidence="12" id="KW-0511">Multifunctional enzyme</keyword>
<organism evidence="20 21">
    <name type="scientific">Aquibacillus koreensis</name>
    <dbReference type="NCBI Taxonomy" id="279446"/>
    <lineage>
        <taxon>Bacteria</taxon>
        <taxon>Bacillati</taxon>
        <taxon>Bacillota</taxon>
        <taxon>Bacilli</taxon>
        <taxon>Bacillales</taxon>
        <taxon>Bacillaceae</taxon>
        <taxon>Aquibacillus</taxon>
    </lineage>
</organism>
<evidence type="ECO:0000256" key="4">
    <source>
        <dbReference type="ARBA" id="ARBA00022676"/>
    </source>
</evidence>
<dbReference type="Pfam" id="PF00905">
    <property type="entry name" value="Transpeptidase"/>
    <property type="match status" value="1"/>
</dbReference>
<feature type="domain" description="Penicillin-binding protein transpeptidase" evidence="18">
    <location>
        <begin position="430"/>
        <end position="678"/>
    </location>
</feature>
<dbReference type="InterPro" id="IPR001264">
    <property type="entry name" value="Glyco_trans_51"/>
</dbReference>
<evidence type="ECO:0000313" key="21">
    <source>
        <dbReference type="Proteomes" id="UP001145072"/>
    </source>
</evidence>
<evidence type="ECO:0000256" key="14">
    <source>
        <dbReference type="ARBA" id="ARBA00034000"/>
    </source>
</evidence>
<keyword evidence="13" id="KW-0961">Cell wall biogenesis/degradation</keyword>
<keyword evidence="10 17" id="KW-1133">Transmembrane helix</keyword>
<keyword evidence="6 17" id="KW-0812">Transmembrane</keyword>
<dbReference type="PROSITE" id="PS00221">
    <property type="entry name" value="MIP"/>
    <property type="match status" value="1"/>
</dbReference>
<dbReference type="GO" id="GO:0071555">
    <property type="term" value="P:cell wall organization"/>
    <property type="evidence" value="ECO:0007669"/>
    <property type="project" value="UniProtKB-KW"/>
</dbReference>
<dbReference type="AlphaFoldDB" id="A0A9X4AIE1"/>
<dbReference type="PANTHER" id="PTHR32282:SF32">
    <property type="entry name" value="PENICILLIN-BINDING PROTEIN 2A"/>
    <property type="match status" value="1"/>
</dbReference>
<comment type="catalytic activity">
    <reaction evidence="15">
        <text>[GlcNAc-(1-&gt;4)-Mur2Ac(oyl-L-Ala-gamma-D-Glu-L-Lys-D-Ala-D-Ala)](n)-di-trans,octa-cis-undecaprenyl diphosphate + beta-D-GlcNAc-(1-&gt;4)-Mur2Ac(oyl-L-Ala-gamma-D-Glu-L-Lys-D-Ala-D-Ala)-di-trans,octa-cis-undecaprenyl diphosphate = [GlcNAc-(1-&gt;4)-Mur2Ac(oyl-L-Ala-gamma-D-Glu-L-Lys-D-Ala-D-Ala)](n+1)-di-trans,octa-cis-undecaprenyl diphosphate + di-trans,octa-cis-undecaprenyl diphosphate + H(+)</text>
        <dbReference type="Rhea" id="RHEA:23708"/>
        <dbReference type="Rhea" id="RHEA-COMP:9602"/>
        <dbReference type="Rhea" id="RHEA-COMP:9603"/>
        <dbReference type="ChEBI" id="CHEBI:15378"/>
        <dbReference type="ChEBI" id="CHEBI:58405"/>
        <dbReference type="ChEBI" id="CHEBI:60033"/>
        <dbReference type="ChEBI" id="CHEBI:78435"/>
        <dbReference type="EC" id="2.4.99.28"/>
    </reaction>
</comment>
<evidence type="ECO:0000256" key="17">
    <source>
        <dbReference type="SAM" id="Phobius"/>
    </source>
</evidence>
<dbReference type="GO" id="GO:0008955">
    <property type="term" value="F:peptidoglycan glycosyltransferase activity"/>
    <property type="evidence" value="ECO:0007669"/>
    <property type="project" value="UniProtKB-EC"/>
</dbReference>
<dbReference type="EMBL" id="JAMQJZ010000001">
    <property type="protein sequence ID" value="MDC3419290.1"/>
    <property type="molecule type" value="Genomic_DNA"/>
</dbReference>
<dbReference type="InterPro" id="IPR036950">
    <property type="entry name" value="PBP_transglycosylase"/>
</dbReference>
<sequence>MNSNNFFYKFFNGLKNWWRKGIFQKTSRVTYDVVWNVILFLMVIGVIGMFFAGGVGAGYFASLVKDEEIRTEASMEKDIYNYEETSELYFADEVFLGEINSDLHREVIELKDVSPYVKHAIIATEDEYFETHAGVVPKAIFRAVFQEATNASTKTGGSTLTQQLIKNQVLTNEVSFERKAKEILLALRLERFFEKDEILEAYLNIVPFGRNASGQNIAGIQTAAEGIFGVDAKDINLAQAAFIAGLPQSPSYYTPFQNGGSIKDAEGLEPGLNRMKTVLQRMLEKDYITQSEYDEAMNYDIVANLAEPTSSPLEDYPYLTNEIKQRATDILVDVLATKDGYTKEDLENSETLVEEYTILANRHLAQSGYKIHTTIDKQIYDKFQVLAKEYDNYGRDKAVRDPKTNEVVMVENEETGEMEVLMEPVEVGSILIENETGKILSFVGGRDFEREQTNHATNGPRPNGSTMKPLLVYAPAFEAGVVQPGSIIADTNTVFQYPGMPEPWNPGNYAGGNYGLVSVREALYKSHNVPAAKTYMQIINDDPVSKYLEKMGFSNLTAGDHSNPSMSLGGLTNGVTVEENTNAYATFGNGGKFVDAYMIEKIETVDGEIIYQHESEEPVEVFTPQTNYLMIDVMRDVLARGTATAARAYLNNTNVDWAGKTGTSNKFHDTWFVATNPNVTVGSWMGYDHPKVLDSGYSGRNVAFWSQLVNAATEVKPELMAPSERFERPGGIVSRSYCVTSGKLPSDICSDLGLVSTDIYNANFVPSERDNSLIEGKYVLIDDEAYIVGERTPEEFTQGDGVAFNPEWLKENEYDKLDNVKELIPRSNSGVWADIQIPNTDTEEITDDGQAPKSPGAVQKSGNNLTWNKSSSKDVVGYRIFRASEPGEPFRLIGHTIDLEYNITDNKAVYHVKAVDYFGQESDASKTVEVGDFSEPEPEPEPEPKPKDPKPKPDPKPDNDDNDDNDDEGSDEENPPEPDQQEPDDQQGDQEEEE</sequence>
<dbReference type="Gene3D" id="3.90.1310.40">
    <property type="match status" value="1"/>
</dbReference>
<dbReference type="Gene3D" id="1.10.3810.10">
    <property type="entry name" value="Biosynthetic peptidoglycan transglycosylase-like"/>
    <property type="match status" value="1"/>
</dbReference>
<reference evidence="20" key="1">
    <citation type="submission" date="2022-06" db="EMBL/GenBank/DDBJ databases">
        <title>Aquibacillus sp. a new bacterium isolated from soil saline samples.</title>
        <authorList>
            <person name="Galisteo C."/>
            <person name="De La Haba R."/>
            <person name="Sanchez-Porro C."/>
            <person name="Ventosa A."/>
        </authorList>
    </citation>
    <scope>NUCLEOTIDE SEQUENCE</scope>
    <source>
        <strain evidence="20">JCM 12387</strain>
    </source>
</reference>
<keyword evidence="11 17" id="KW-0472">Membrane</keyword>
<feature type="compositionally biased region" description="Polar residues" evidence="16">
    <location>
        <begin position="860"/>
        <end position="869"/>
    </location>
</feature>
<evidence type="ECO:0000256" key="10">
    <source>
        <dbReference type="ARBA" id="ARBA00022989"/>
    </source>
</evidence>
<dbReference type="SUPFAM" id="SSF56601">
    <property type="entry name" value="beta-lactamase/transpeptidase-like"/>
    <property type="match status" value="1"/>
</dbReference>
<dbReference type="GO" id="GO:0008360">
    <property type="term" value="P:regulation of cell shape"/>
    <property type="evidence" value="ECO:0007669"/>
    <property type="project" value="UniProtKB-KW"/>
</dbReference>
<dbReference type="PANTHER" id="PTHR32282">
    <property type="entry name" value="BINDING PROTEIN TRANSPEPTIDASE, PUTATIVE-RELATED"/>
    <property type="match status" value="1"/>
</dbReference>
<keyword evidence="7" id="KW-0378">Hydrolase</keyword>
<comment type="caution">
    <text evidence="20">The sequence shown here is derived from an EMBL/GenBank/DDBJ whole genome shotgun (WGS) entry which is preliminary data.</text>
</comment>
<keyword evidence="21" id="KW-1185">Reference proteome</keyword>
<evidence type="ECO:0000256" key="6">
    <source>
        <dbReference type="ARBA" id="ARBA00022692"/>
    </source>
</evidence>
<dbReference type="GO" id="GO:0009252">
    <property type="term" value="P:peptidoglycan biosynthetic process"/>
    <property type="evidence" value="ECO:0007669"/>
    <property type="project" value="UniProtKB-KW"/>
</dbReference>
<dbReference type="GO" id="GO:0008658">
    <property type="term" value="F:penicillin binding"/>
    <property type="evidence" value="ECO:0007669"/>
    <property type="project" value="InterPro"/>
</dbReference>
<keyword evidence="9" id="KW-0573">Peptidoglycan synthesis</keyword>
<evidence type="ECO:0000256" key="2">
    <source>
        <dbReference type="ARBA" id="ARBA00022645"/>
    </source>
</evidence>
<dbReference type="GO" id="GO:0009002">
    <property type="term" value="F:serine-type D-Ala-D-Ala carboxypeptidase activity"/>
    <property type="evidence" value="ECO:0007669"/>
    <property type="project" value="UniProtKB-EC"/>
</dbReference>
<keyword evidence="1" id="KW-1003">Cell membrane</keyword>
<keyword evidence="2" id="KW-0121">Carboxypeptidase</keyword>
<gene>
    <name evidence="20" type="ORF">NC661_02710</name>
</gene>
<protein>
    <submittedName>
        <fullName evidence="20">Transglycosylase domain-containing protein</fullName>
    </submittedName>
</protein>
<evidence type="ECO:0000256" key="9">
    <source>
        <dbReference type="ARBA" id="ARBA00022984"/>
    </source>
</evidence>
<evidence type="ECO:0000256" key="3">
    <source>
        <dbReference type="ARBA" id="ARBA00022670"/>
    </source>
</evidence>
<name>A0A9X4AIE1_9BACI</name>
<evidence type="ECO:0000256" key="16">
    <source>
        <dbReference type="SAM" id="MobiDB-lite"/>
    </source>
</evidence>
<evidence type="ECO:0000259" key="18">
    <source>
        <dbReference type="Pfam" id="PF00905"/>
    </source>
</evidence>
<dbReference type="Pfam" id="PF00912">
    <property type="entry name" value="Transgly"/>
    <property type="match status" value="1"/>
</dbReference>
<dbReference type="InterPro" id="IPR023346">
    <property type="entry name" value="Lysozyme-like_dom_sf"/>
</dbReference>